<evidence type="ECO:0000313" key="2">
    <source>
        <dbReference type="EMBL" id="QHS81128.1"/>
    </source>
</evidence>
<dbReference type="Pfam" id="PF19060">
    <property type="entry name" value="DVNP"/>
    <property type="match status" value="1"/>
</dbReference>
<proteinExistence type="predicted"/>
<sequence>MAGSTTRKMPASGSKAQVWHGTARHTPGGLTRKDLMKTKKGRIVSRRKHAIGLRRIKSLRKLGFKAKKGTFKLFKK</sequence>
<organism evidence="2">
    <name type="scientific">viral metagenome</name>
    <dbReference type="NCBI Taxonomy" id="1070528"/>
    <lineage>
        <taxon>unclassified sequences</taxon>
        <taxon>metagenomes</taxon>
        <taxon>organismal metagenomes</taxon>
    </lineage>
</organism>
<dbReference type="GO" id="GO:0003677">
    <property type="term" value="F:DNA binding"/>
    <property type="evidence" value="ECO:0007669"/>
    <property type="project" value="InterPro"/>
</dbReference>
<protein>
    <submittedName>
        <fullName evidence="2">Uncharacterized protein</fullName>
    </submittedName>
</protein>
<feature type="region of interest" description="Disordered" evidence="1">
    <location>
        <begin position="1"/>
        <end position="32"/>
    </location>
</feature>
<dbReference type="GO" id="GO:0051276">
    <property type="term" value="P:chromosome organization"/>
    <property type="evidence" value="ECO:0007669"/>
    <property type="project" value="InterPro"/>
</dbReference>
<dbReference type="AlphaFoldDB" id="A0A6C0AMY9"/>
<dbReference type="InterPro" id="IPR043928">
    <property type="entry name" value="DNVP"/>
</dbReference>
<evidence type="ECO:0000256" key="1">
    <source>
        <dbReference type="SAM" id="MobiDB-lite"/>
    </source>
</evidence>
<reference evidence="2" key="1">
    <citation type="journal article" date="2020" name="Nature">
        <title>Giant virus diversity and host interactions through global metagenomics.</title>
        <authorList>
            <person name="Schulz F."/>
            <person name="Roux S."/>
            <person name="Paez-Espino D."/>
            <person name="Jungbluth S."/>
            <person name="Walsh D.A."/>
            <person name="Denef V.J."/>
            <person name="McMahon K.D."/>
            <person name="Konstantinidis K.T."/>
            <person name="Eloe-Fadrosh E.A."/>
            <person name="Kyrpides N.C."/>
            <person name="Woyke T."/>
        </authorList>
    </citation>
    <scope>NUCLEOTIDE SEQUENCE</scope>
    <source>
        <strain evidence="2">GVMAG-S-1101161-73</strain>
    </source>
</reference>
<dbReference type="EMBL" id="MN740729">
    <property type="protein sequence ID" value="QHS81128.1"/>
    <property type="molecule type" value="Genomic_DNA"/>
</dbReference>
<accession>A0A6C0AMY9</accession>
<name>A0A6C0AMY9_9ZZZZ</name>